<dbReference type="PANTHER" id="PTHR38109">
    <property type="entry name" value="PROTEIN YCGL"/>
    <property type="match status" value="1"/>
</dbReference>
<feature type="domain" description="YcgL" evidence="1">
    <location>
        <begin position="1"/>
        <end position="87"/>
    </location>
</feature>
<dbReference type="RefSeq" id="WP_180542927.1">
    <property type="nucleotide sequence ID" value="NZ_JACCJZ010000001.1"/>
</dbReference>
<reference evidence="2 3" key="1">
    <citation type="submission" date="2020-07" db="EMBL/GenBank/DDBJ databases">
        <title>isolation of Luteimonas sp. SJ-16.</title>
        <authorList>
            <person name="Huang X.-X."/>
            <person name="Xu L."/>
            <person name="Sun J.-Q."/>
        </authorList>
    </citation>
    <scope>NUCLEOTIDE SEQUENCE [LARGE SCALE GENOMIC DNA]</scope>
    <source>
        <strain evidence="2 3">SJ-16</strain>
    </source>
</reference>
<evidence type="ECO:0000259" key="1">
    <source>
        <dbReference type="PROSITE" id="PS51648"/>
    </source>
</evidence>
<sequence>MHAYVYKCQRKADAYVYLSARDAFDVLPDPVRAQLGALTFVLDVALVPGRRLARENPERVRANLRQHGFHLQMPATLAADPLTDDWGTDA</sequence>
<dbReference type="Pfam" id="PF05166">
    <property type="entry name" value="YcgL"/>
    <property type="match status" value="1"/>
</dbReference>
<dbReference type="Gene3D" id="3.10.510.20">
    <property type="entry name" value="YcgL domain"/>
    <property type="match status" value="1"/>
</dbReference>
<dbReference type="Proteomes" id="UP000589896">
    <property type="component" value="Unassembled WGS sequence"/>
</dbReference>
<keyword evidence="3" id="KW-1185">Reference proteome</keyword>
<dbReference type="SUPFAM" id="SSF160191">
    <property type="entry name" value="YcgL-like"/>
    <property type="match status" value="1"/>
</dbReference>
<accession>A0A7Z0QM00</accession>
<dbReference type="PROSITE" id="PS51648">
    <property type="entry name" value="YCGL"/>
    <property type="match status" value="1"/>
</dbReference>
<organism evidence="2 3">
    <name type="scientific">Luteimonas deserti</name>
    <dbReference type="NCBI Taxonomy" id="2752306"/>
    <lineage>
        <taxon>Bacteria</taxon>
        <taxon>Pseudomonadati</taxon>
        <taxon>Pseudomonadota</taxon>
        <taxon>Gammaproteobacteria</taxon>
        <taxon>Lysobacterales</taxon>
        <taxon>Lysobacteraceae</taxon>
        <taxon>Luteimonas</taxon>
    </lineage>
</organism>
<dbReference type="InterPro" id="IPR027354">
    <property type="entry name" value="YcgL_dom"/>
</dbReference>
<dbReference type="InterPro" id="IPR038068">
    <property type="entry name" value="YcgL-like_sf"/>
</dbReference>
<dbReference type="PANTHER" id="PTHR38109:SF1">
    <property type="entry name" value="PROTEIN YCGL"/>
    <property type="match status" value="1"/>
</dbReference>
<proteinExistence type="predicted"/>
<evidence type="ECO:0000313" key="2">
    <source>
        <dbReference type="EMBL" id="NYZ61151.1"/>
    </source>
</evidence>
<protein>
    <submittedName>
        <fullName evidence="2">YcgL domain-containing protein</fullName>
    </submittedName>
</protein>
<gene>
    <name evidence="2" type="ORF">H0E82_00035</name>
</gene>
<dbReference type="EMBL" id="JACCJZ010000001">
    <property type="protein sequence ID" value="NYZ61151.1"/>
    <property type="molecule type" value="Genomic_DNA"/>
</dbReference>
<evidence type="ECO:0000313" key="3">
    <source>
        <dbReference type="Proteomes" id="UP000589896"/>
    </source>
</evidence>
<dbReference type="AlphaFoldDB" id="A0A7Z0QM00"/>
<name>A0A7Z0QM00_9GAMM</name>
<comment type="caution">
    <text evidence="2">The sequence shown here is derived from an EMBL/GenBank/DDBJ whole genome shotgun (WGS) entry which is preliminary data.</text>
</comment>